<dbReference type="AlphaFoldDB" id="A0A263BT69"/>
<feature type="transmembrane region" description="Helical" evidence="1">
    <location>
        <begin position="90"/>
        <end position="110"/>
    </location>
</feature>
<protein>
    <submittedName>
        <fullName evidence="2">Uncharacterized protein</fullName>
    </submittedName>
</protein>
<evidence type="ECO:0000256" key="1">
    <source>
        <dbReference type="SAM" id="Phobius"/>
    </source>
</evidence>
<reference evidence="2 3" key="2">
    <citation type="submission" date="2017-09" db="EMBL/GenBank/DDBJ databases">
        <title>Bacillus patelloidae sp. nov., isolated from the intestinal tract of a marine limpet.</title>
        <authorList>
            <person name="Liu R."/>
            <person name="Dong C."/>
            <person name="Shao Z."/>
        </authorList>
    </citation>
    <scope>NUCLEOTIDE SEQUENCE [LARGE SCALE GENOMIC DNA]</scope>
    <source>
        <strain evidence="2 3">SA5d-4</strain>
    </source>
</reference>
<gene>
    <name evidence="2" type="ORF">CIB95_11145</name>
</gene>
<proteinExistence type="predicted"/>
<name>A0A263BT69_9BACI</name>
<accession>A0A263BT69</accession>
<dbReference type="Proteomes" id="UP000217083">
    <property type="component" value="Unassembled WGS sequence"/>
</dbReference>
<evidence type="ECO:0000313" key="3">
    <source>
        <dbReference type="Proteomes" id="UP000217083"/>
    </source>
</evidence>
<keyword evidence="1" id="KW-0812">Transmembrane</keyword>
<keyword evidence="1" id="KW-0472">Membrane</keyword>
<comment type="caution">
    <text evidence="2">The sequence shown here is derived from an EMBL/GenBank/DDBJ whole genome shotgun (WGS) entry which is preliminary data.</text>
</comment>
<reference evidence="3" key="1">
    <citation type="submission" date="2017-08" db="EMBL/GenBank/DDBJ databases">
        <authorList>
            <person name="Huang Z."/>
        </authorList>
    </citation>
    <scope>NUCLEOTIDE SEQUENCE [LARGE SCALE GENOMIC DNA]</scope>
    <source>
        <strain evidence="3">SA5d-4</strain>
    </source>
</reference>
<keyword evidence="3" id="KW-1185">Reference proteome</keyword>
<feature type="transmembrane region" description="Helical" evidence="1">
    <location>
        <begin position="12"/>
        <end position="38"/>
    </location>
</feature>
<dbReference type="InterPro" id="IPR029021">
    <property type="entry name" value="Prot-tyrosine_phosphatase-like"/>
</dbReference>
<dbReference type="RefSeq" id="WP_094925163.1">
    <property type="nucleotide sequence ID" value="NZ_NPIA01000005.1"/>
</dbReference>
<keyword evidence="1" id="KW-1133">Transmembrane helix</keyword>
<dbReference type="EMBL" id="NPIA01000005">
    <property type="protein sequence ID" value="OZM56768.1"/>
    <property type="molecule type" value="Genomic_DNA"/>
</dbReference>
<feature type="transmembrane region" description="Helical" evidence="1">
    <location>
        <begin position="58"/>
        <end position="83"/>
    </location>
</feature>
<dbReference type="Gene3D" id="3.90.190.10">
    <property type="entry name" value="Protein tyrosine phosphatase superfamily"/>
    <property type="match status" value="2"/>
</dbReference>
<organism evidence="2 3">
    <name type="scientific">Lottiidibacillus patelloidae</name>
    <dbReference type="NCBI Taxonomy" id="2670334"/>
    <lineage>
        <taxon>Bacteria</taxon>
        <taxon>Bacillati</taxon>
        <taxon>Bacillota</taxon>
        <taxon>Bacilli</taxon>
        <taxon>Bacillales</taxon>
        <taxon>Bacillaceae</taxon>
        <taxon>Lottiidibacillus</taxon>
    </lineage>
</organism>
<dbReference type="SUPFAM" id="SSF52799">
    <property type="entry name" value="(Phosphotyrosine protein) phosphatases II"/>
    <property type="match status" value="2"/>
</dbReference>
<sequence length="615" mass="70181">MRRKKKPVHKQSWLPFLNWFLFSGFSSFAIGGLFLLFFMVPIEQWFFNEGLSQRGIDLLMSGLIGVYALSMLGLSIAFYFFLVKPGRTKFSYSLLLIFFLLAGFVFYLFLSPTSVAIKQLQGEEEQVDRVIFGPYPDEEKLRKLKEEGYEGVITLLSPTIPFEKVLLDQELSNGETVGLQVHSFPMLPWVSDNKKALDGIQALLKNNQGKYYVHCYLGKHRVDLARTSIFEFIGKDNNRVVIFPDKIERGPLVHIKEKQLVLGPFPTDEEWFHIVLRPGIKELISTLDPANPGDVQWIEKARQIAKEYEITFTEIPVIDGADKTNLTKLHEYINMLDHSAYVFDFRSGEVMKALETKLKNIEPFVNVDVPDKFERGEIIKIGRWLAIGPYPTPEEFERLKETGFTQFISLLNEAKEADVKWIDQEKDWALANGLTYKHFSLHEDKVEAAQLYEILQYLEKQATGPVYIHGFKTGKRAQLLANLAQNYFYGAVDSKVDNNELVPSDVIENALYAKKDLLVGPAFTRDDWENGIATVGIRHIIVVDVPGFTSEEQFAEVKEIIAALPISYHTISLSETILHDIGAISTKNEGLIYIMTASELIDGMAQRYKEEVLTY</sequence>
<evidence type="ECO:0000313" key="2">
    <source>
        <dbReference type="EMBL" id="OZM56768.1"/>
    </source>
</evidence>